<keyword evidence="2" id="KW-0238">DNA-binding</keyword>
<dbReference type="Gene3D" id="3.40.190.10">
    <property type="entry name" value="Periplasmic binding protein-like II"/>
    <property type="match status" value="2"/>
</dbReference>
<evidence type="ECO:0000313" key="6">
    <source>
        <dbReference type="Proteomes" id="UP000245845"/>
    </source>
</evidence>
<comment type="caution">
    <text evidence="5">The sequence shown here is derived from an EMBL/GenBank/DDBJ whole genome shotgun (WGS) entry which is preliminary data.</text>
</comment>
<reference evidence="5 6" key="1">
    <citation type="submission" date="2018-05" db="EMBL/GenBank/DDBJ databases">
        <title>The Hungate 1000. A catalogue of reference genomes from the rumen microbiome.</title>
        <authorList>
            <person name="Kelly W."/>
        </authorList>
    </citation>
    <scope>NUCLEOTIDE SEQUENCE [LARGE SCALE GENOMIC DNA]</scope>
    <source>
        <strain evidence="5 6">NLAE-zl-C242</strain>
    </source>
</reference>
<evidence type="ECO:0000259" key="4">
    <source>
        <dbReference type="PROSITE" id="PS50932"/>
    </source>
</evidence>
<evidence type="ECO:0000256" key="3">
    <source>
        <dbReference type="ARBA" id="ARBA00023163"/>
    </source>
</evidence>
<dbReference type="Pfam" id="PF00532">
    <property type="entry name" value="Peripla_BP_1"/>
    <property type="match status" value="1"/>
</dbReference>
<protein>
    <submittedName>
        <fullName evidence="5">LacI family transcriptional regulator</fullName>
    </submittedName>
</protein>
<dbReference type="SUPFAM" id="SSF53822">
    <property type="entry name" value="Periplasmic binding protein-like I"/>
    <property type="match status" value="1"/>
</dbReference>
<feature type="domain" description="HTH lacI-type" evidence="4">
    <location>
        <begin position="2"/>
        <end position="56"/>
    </location>
</feature>
<dbReference type="Pfam" id="PF00356">
    <property type="entry name" value="LacI"/>
    <property type="match status" value="1"/>
</dbReference>
<dbReference type="PANTHER" id="PTHR30146">
    <property type="entry name" value="LACI-RELATED TRANSCRIPTIONAL REPRESSOR"/>
    <property type="match status" value="1"/>
</dbReference>
<dbReference type="InterPro" id="IPR028082">
    <property type="entry name" value="Peripla_BP_I"/>
</dbReference>
<evidence type="ECO:0000256" key="1">
    <source>
        <dbReference type="ARBA" id="ARBA00023015"/>
    </source>
</evidence>
<dbReference type="GO" id="GO:0003700">
    <property type="term" value="F:DNA-binding transcription factor activity"/>
    <property type="evidence" value="ECO:0007669"/>
    <property type="project" value="TreeGrafter"/>
</dbReference>
<organism evidence="5 6">
    <name type="scientific">Faecalicatena orotica</name>
    <dbReference type="NCBI Taxonomy" id="1544"/>
    <lineage>
        <taxon>Bacteria</taxon>
        <taxon>Bacillati</taxon>
        <taxon>Bacillota</taxon>
        <taxon>Clostridia</taxon>
        <taxon>Lachnospirales</taxon>
        <taxon>Lachnospiraceae</taxon>
        <taxon>Faecalicatena</taxon>
    </lineage>
</organism>
<keyword evidence="3" id="KW-0804">Transcription</keyword>
<dbReference type="CDD" id="cd06267">
    <property type="entry name" value="PBP1_LacI_sugar_binding-like"/>
    <property type="match status" value="1"/>
</dbReference>
<dbReference type="CDD" id="cd01392">
    <property type="entry name" value="HTH_LacI"/>
    <property type="match status" value="1"/>
</dbReference>
<dbReference type="RefSeq" id="WP_109731980.1">
    <property type="nucleotide sequence ID" value="NZ_BAAACK010000009.1"/>
</dbReference>
<accession>A0A2Y9BI95</accession>
<keyword evidence="1" id="KW-0805">Transcription regulation</keyword>
<dbReference type="EMBL" id="QGDL01000009">
    <property type="protein sequence ID" value="PWJ28163.1"/>
    <property type="molecule type" value="Genomic_DNA"/>
</dbReference>
<dbReference type="Gene3D" id="3.40.50.2300">
    <property type="match status" value="2"/>
</dbReference>
<dbReference type="InterPro" id="IPR006059">
    <property type="entry name" value="SBP"/>
</dbReference>
<dbReference type="AlphaFoldDB" id="A0A2Y9BI95"/>
<dbReference type="SUPFAM" id="SSF47413">
    <property type="entry name" value="lambda repressor-like DNA-binding domains"/>
    <property type="match status" value="1"/>
</dbReference>
<dbReference type="Gene3D" id="1.10.260.40">
    <property type="entry name" value="lambda repressor-like DNA-binding domains"/>
    <property type="match status" value="1"/>
</dbReference>
<dbReference type="Pfam" id="PF01547">
    <property type="entry name" value="SBP_bac_1"/>
    <property type="match status" value="1"/>
</dbReference>
<dbReference type="SUPFAM" id="SSF53850">
    <property type="entry name" value="Periplasmic binding protein-like II"/>
    <property type="match status" value="1"/>
</dbReference>
<dbReference type="InterPro" id="IPR001761">
    <property type="entry name" value="Peripla_BP/Lac1_sug-bd_dom"/>
</dbReference>
<evidence type="ECO:0000313" key="5">
    <source>
        <dbReference type="EMBL" id="PWJ28163.1"/>
    </source>
</evidence>
<dbReference type="GO" id="GO:0000976">
    <property type="term" value="F:transcription cis-regulatory region binding"/>
    <property type="evidence" value="ECO:0007669"/>
    <property type="project" value="TreeGrafter"/>
</dbReference>
<evidence type="ECO:0000256" key="2">
    <source>
        <dbReference type="ARBA" id="ARBA00023125"/>
    </source>
</evidence>
<dbReference type="SMART" id="SM00354">
    <property type="entry name" value="HTH_LACI"/>
    <property type="match status" value="1"/>
</dbReference>
<name>A0A2Y9BI95_9FIRM</name>
<dbReference type="PANTHER" id="PTHR30146:SF109">
    <property type="entry name" value="HTH-TYPE TRANSCRIPTIONAL REGULATOR GALS"/>
    <property type="match status" value="1"/>
</dbReference>
<dbReference type="OrthoDB" id="9789891at2"/>
<keyword evidence="6" id="KW-1185">Reference proteome</keyword>
<sequence length="755" mass="86601">MATLKDVAERAGVSIATVSNCLNNTKSVKPATRTRIMSVIEELNYIPNASARNLKSETSREIGVVFPDIDDSCHSDILKGIISRAESMDYSLNISFSYHTPKLERKIIDQLIGRNVAGLILISCQPDNVEYFQNSIIRHNVPAVFLEHFPDSIDANFLAFDNYNSCYYLTKKLIENGYTNIKLMIGHSEFFTERECLRGFSDAHDDLGLDFSMNQMIETRFTTESAFRKAMFNIVEEPPQAIITSSYPLAKGIIEAFNLCSIKVPKDTCIITLGEESWNESNYLPNLIHTSRTAHTMGIRSIDVLMKNLHEPAFFEKEFMLFKDNVIGSHLNIPKAPAPYHSVRTPKRTLRIIATSMPTILSLHAVSREFERQHEVKIEFDFVSYRELIETIVSDSKREKGRYDIYMFDVSWLTYLANLDVLTDITELMTSNELFSKHLVPKNLANACYKGRFYGFPIVGGSHILFYRKDLFEQPTIQHQFESLYNMPLRPPKTWKEFNGIAQFFTKKYNPYSPTLYGTSIIGSVNEEFALELQIRLWSFGGGLFDSSGRLKLDTPQNIKALQSLLDTAMYTENGISDTSINSSFYDFGSGRTAMLLSFTEYGTLINDCLHGDIITKIDYSMVPGQTPANVGWHMGISRTTRHTELIANYFKWICQKQTSYYMTTLNGQSTVLHPYENQEILRLYPWMKLNTKCFEKARNRIYPYQSAERIIPPYEIETILQDVCQKAYRKELTVQDALRQAEKRIQALFKLKSL</sequence>
<dbReference type="Proteomes" id="UP000245845">
    <property type="component" value="Unassembled WGS sequence"/>
</dbReference>
<proteinExistence type="predicted"/>
<dbReference type="InterPro" id="IPR010982">
    <property type="entry name" value="Lambda_DNA-bd_dom_sf"/>
</dbReference>
<dbReference type="InterPro" id="IPR000843">
    <property type="entry name" value="HTH_LacI"/>
</dbReference>
<dbReference type="PROSITE" id="PS50932">
    <property type="entry name" value="HTH_LACI_2"/>
    <property type="match status" value="1"/>
</dbReference>
<gene>
    <name evidence="5" type="ORF">A8806_10940</name>
</gene>